<sequence length="73" mass="7515">MTTAVSAARCDSRSKGPRPSTPKYSVQPSENRSAAGVGALPDARSGARHPAVPTSADALVYRVSRATGCTEMP</sequence>
<evidence type="ECO:0000313" key="3">
    <source>
        <dbReference type="Proteomes" id="UP000590647"/>
    </source>
</evidence>
<keyword evidence="3" id="KW-1185">Reference proteome</keyword>
<feature type="region of interest" description="Disordered" evidence="1">
    <location>
        <begin position="1"/>
        <end position="55"/>
    </location>
</feature>
<organism evidence="2 3">
    <name type="scientific">Streptomyces caelestis</name>
    <dbReference type="NCBI Taxonomy" id="36816"/>
    <lineage>
        <taxon>Bacteria</taxon>
        <taxon>Bacillati</taxon>
        <taxon>Actinomycetota</taxon>
        <taxon>Actinomycetes</taxon>
        <taxon>Kitasatosporales</taxon>
        <taxon>Streptomycetaceae</taxon>
        <taxon>Streptomyces</taxon>
    </lineage>
</organism>
<feature type="compositionally biased region" description="Polar residues" evidence="1">
    <location>
        <begin position="22"/>
        <end position="32"/>
    </location>
</feature>
<name>A0A7W9H018_9ACTN</name>
<dbReference type="EMBL" id="JACHNE010000001">
    <property type="protein sequence ID" value="MBB5793170.1"/>
    <property type="molecule type" value="Genomic_DNA"/>
</dbReference>
<proteinExistence type="predicted"/>
<evidence type="ECO:0000256" key="1">
    <source>
        <dbReference type="SAM" id="MobiDB-lite"/>
    </source>
</evidence>
<dbReference type="AlphaFoldDB" id="A0A7W9H018"/>
<gene>
    <name evidence="2" type="ORF">HDA41_001134</name>
</gene>
<dbReference type="Proteomes" id="UP000590647">
    <property type="component" value="Unassembled WGS sequence"/>
</dbReference>
<reference evidence="2 3" key="1">
    <citation type="submission" date="2020-08" db="EMBL/GenBank/DDBJ databases">
        <title>Sequencing the genomes of 1000 actinobacteria strains.</title>
        <authorList>
            <person name="Klenk H.-P."/>
        </authorList>
    </citation>
    <scope>NUCLEOTIDE SEQUENCE [LARGE SCALE GENOMIC DNA]</scope>
    <source>
        <strain evidence="2 3">DSM 40084</strain>
    </source>
</reference>
<protein>
    <submittedName>
        <fullName evidence="2">Uncharacterized protein</fullName>
    </submittedName>
</protein>
<evidence type="ECO:0000313" key="2">
    <source>
        <dbReference type="EMBL" id="MBB5793170.1"/>
    </source>
</evidence>
<comment type="caution">
    <text evidence="2">The sequence shown here is derived from an EMBL/GenBank/DDBJ whole genome shotgun (WGS) entry which is preliminary data.</text>
</comment>
<accession>A0A7W9H018</accession>